<dbReference type="Ensembl" id="ENSCVAT00000027223.1">
    <property type="protein sequence ID" value="ENSCVAP00000018316.1"/>
    <property type="gene ID" value="ENSCVAG00000021556.1"/>
</dbReference>
<evidence type="ECO:0000313" key="2">
    <source>
        <dbReference type="Ensembl" id="ENSCVAP00000018316.1"/>
    </source>
</evidence>
<organism evidence="2 3">
    <name type="scientific">Cyprinodon variegatus</name>
    <name type="common">Sheepshead minnow</name>
    <dbReference type="NCBI Taxonomy" id="28743"/>
    <lineage>
        <taxon>Eukaryota</taxon>
        <taxon>Metazoa</taxon>
        <taxon>Chordata</taxon>
        <taxon>Craniata</taxon>
        <taxon>Vertebrata</taxon>
        <taxon>Euteleostomi</taxon>
        <taxon>Actinopterygii</taxon>
        <taxon>Neopterygii</taxon>
        <taxon>Teleostei</taxon>
        <taxon>Neoteleostei</taxon>
        <taxon>Acanthomorphata</taxon>
        <taxon>Ovalentaria</taxon>
        <taxon>Atherinomorphae</taxon>
        <taxon>Cyprinodontiformes</taxon>
        <taxon>Cyprinodontidae</taxon>
        <taxon>Cyprinodon</taxon>
    </lineage>
</organism>
<dbReference type="Proteomes" id="UP000265020">
    <property type="component" value="Unassembled WGS sequence"/>
</dbReference>
<sequence length="125" mass="14100">MACGKIRLAALVVCILFLGDVGAALFGLDSAQNTHATGSRLSALRGRSARDLLTEDPNLCLSLREDEEQRQLLCNDRRSKFNYNPFGLRFGKRYNNYVFRKAVKRARSRGFLPLSLFSRELEVST</sequence>
<feature type="signal peptide" evidence="1">
    <location>
        <begin position="1"/>
        <end position="23"/>
    </location>
</feature>
<keyword evidence="1" id="KW-0732">Signal</keyword>
<keyword evidence="3" id="KW-1185">Reference proteome</keyword>
<dbReference type="STRING" id="28743.ENSCVAP00000018316"/>
<name>A0A3Q2DGC8_CYPVA</name>
<proteinExistence type="predicted"/>
<feature type="chain" id="PRO_5018613477" description="Kisspeptin 2" evidence="1">
    <location>
        <begin position="24"/>
        <end position="125"/>
    </location>
</feature>
<protein>
    <recommendedName>
        <fullName evidence="4">Kisspeptin 2</fullName>
    </recommendedName>
</protein>
<dbReference type="AlphaFoldDB" id="A0A3Q2DGC8"/>
<reference evidence="2" key="1">
    <citation type="submission" date="2025-08" db="UniProtKB">
        <authorList>
            <consortium name="Ensembl"/>
        </authorList>
    </citation>
    <scope>IDENTIFICATION</scope>
</reference>
<dbReference type="GeneTree" id="ENSGT00670000099475"/>
<evidence type="ECO:0000313" key="3">
    <source>
        <dbReference type="Proteomes" id="UP000265020"/>
    </source>
</evidence>
<accession>A0A3Q2DGC8</accession>
<dbReference type="OMA" id="YNNYVFR"/>
<reference evidence="2" key="2">
    <citation type="submission" date="2025-09" db="UniProtKB">
        <authorList>
            <consortium name="Ensembl"/>
        </authorList>
    </citation>
    <scope>IDENTIFICATION</scope>
</reference>
<evidence type="ECO:0000256" key="1">
    <source>
        <dbReference type="SAM" id="SignalP"/>
    </source>
</evidence>
<evidence type="ECO:0008006" key="4">
    <source>
        <dbReference type="Google" id="ProtNLM"/>
    </source>
</evidence>